<evidence type="ECO:0000256" key="4">
    <source>
        <dbReference type="ARBA" id="ARBA00022989"/>
    </source>
</evidence>
<accession>A0A9E7R3L1</accession>
<comment type="subcellular location">
    <subcellularLocation>
        <location evidence="1">Membrane</location>
        <topology evidence="1">Multi-pass membrane protein</topology>
    </subcellularLocation>
</comment>
<evidence type="ECO:0000256" key="2">
    <source>
        <dbReference type="ARBA" id="ARBA00022475"/>
    </source>
</evidence>
<name>A0A9E7R3L1_9EURY</name>
<evidence type="ECO:0000256" key="6">
    <source>
        <dbReference type="SAM" id="Phobius"/>
    </source>
</evidence>
<dbReference type="GeneID" id="74944521"/>
<dbReference type="AlphaFoldDB" id="A0A9E7R3L1"/>
<dbReference type="EMBL" id="CP104003">
    <property type="protein sequence ID" value="UWM54158.1"/>
    <property type="molecule type" value="Genomic_DNA"/>
</dbReference>
<evidence type="ECO:0000256" key="3">
    <source>
        <dbReference type="ARBA" id="ARBA00022692"/>
    </source>
</evidence>
<feature type="transmembrane region" description="Helical" evidence="6">
    <location>
        <begin position="220"/>
        <end position="238"/>
    </location>
</feature>
<keyword evidence="5 6" id="KW-0472">Membrane</keyword>
<dbReference type="Proteomes" id="UP001057580">
    <property type="component" value="Chromosome"/>
</dbReference>
<dbReference type="InterPro" id="IPR003339">
    <property type="entry name" value="ABC/ECF_trnsptr_transmembrane"/>
</dbReference>
<dbReference type="CDD" id="cd16914">
    <property type="entry name" value="EcfT"/>
    <property type="match status" value="1"/>
</dbReference>
<dbReference type="KEGG" id="ssai:N0B31_18825"/>
<sequence>MVLQYTPGESLAHALDPRSKLAVQAGFVAAAFAYTTPSGLATMTVLAAGVLAVARTSPLATLREVWVVLPLLVAAPLLQGLTLSAPYFSVAEARFPALAAYRTLLVLLVAAAYVRTTPARDSRAAVQHTVPGRPGQLLGMGVAFVFRFLPVLQRDLSRIRDASRARLGDQRRLDERMRTVALVGLNRAFSRSDAFSLALRARCFSWNPTLPRLRLGRADWAALAFAAGLFGAALWPRISTVI</sequence>
<evidence type="ECO:0000313" key="8">
    <source>
        <dbReference type="Proteomes" id="UP001057580"/>
    </source>
</evidence>
<protein>
    <submittedName>
        <fullName evidence="7">Energy-coupling factor transporter transmembrane protein EcfT</fullName>
    </submittedName>
</protein>
<dbReference type="RefSeq" id="WP_260593152.1">
    <property type="nucleotide sequence ID" value="NZ_CP104003.1"/>
</dbReference>
<keyword evidence="8" id="KW-1185">Reference proteome</keyword>
<keyword evidence="3 6" id="KW-0812">Transmembrane</keyword>
<proteinExistence type="predicted"/>
<feature type="transmembrane region" description="Helical" evidence="6">
    <location>
        <begin position="66"/>
        <end position="88"/>
    </location>
</feature>
<feature type="transmembrane region" description="Helical" evidence="6">
    <location>
        <begin position="21"/>
        <end position="54"/>
    </location>
</feature>
<evidence type="ECO:0000313" key="7">
    <source>
        <dbReference type="EMBL" id="UWM54158.1"/>
    </source>
</evidence>
<keyword evidence="2" id="KW-1003">Cell membrane</keyword>
<evidence type="ECO:0000256" key="5">
    <source>
        <dbReference type="ARBA" id="ARBA00023136"/>
    </source>
</evidence>
<organism evidence="7 8">
    <name type="scientific">Salinirubellus salinus</name>
    <dbReference type="NCBI Taxonomy" id="1364945"/>
    <lineage>
        <taxon>Archaea</taxon>
        <taxon>Methanobacteriati</taxon>
        <taxon>Methanobacteriota</taxon>
        <taxon>Stenosarchaea group</taxon>
        <taxon>Halobacteria</taxon>
        <taxon>Halobacteriales</taxon>
        <taxon>Natronomonadaceae</taxon>
        <taxon>Salinirubellus</taxon>
    </lineage>
</organism>
<dbReference type="PANTHER" id="PTHR34857">
    <property type="entry name" value="SLL0384 PROTEIN"/>
    <property type="match status" value="1"/>
</dbReference>
<dbReference type="GO" id="GO:0005886">
    <property type="term" value="C:plasma membrane"/>
    <property type="evidence" value="ECO:0007669"/>
    <property type="project" value="UniProtKB-ARBA"/>
</dbReference>
<gene>
    <name evidence="7" type="ORF">N0B31_18825</name>
</gene>
<evidence type="ECO:0000256" key="1">
    <source>
        <dbReference type="ARBA" id="ARBA00004141"/>
    </source>
</evidence>
<dbReference type="InterPro" id="IPR051611">
    <property type="entry name" value="ECF_transporter_component"/>
</dbReference>
<keyword evidence="4 6" id="KW-1133">Transmembrane helix</keyword>
<dbReference type="Pfam" id="PF02361">
    <property type="entry name" value="CbiQ"/>
    <property type="match status" value="1"/>
</dbReference>
<dbReference type="PANTHER" id="PTHR34857:SF2">
    <property type="entry name" value="SLL0384 PROTEIN"/>
    <property type="match status" value="1"/>
</dbReference>
<feature type="transmembrane region" description="Helical" evidence="6">
    <location>
        <begin position="95"/>
        <end position="114"/>
    </location>
</feature>
<reference evidence="7" key="1">
    <citation type="submission" date="2022-09" db="EMBL/GenBank/DDBJ databases">
        <title>Diverse halophilic archaea isolated from saline environments.</title>
        <authorList>
            <person name="Cui H.-L."/>
        </authorList>
    </citation>
    <scope>NUCLEOTIDE SEQUENCE</scope>
    <source>
        <strain evidence="7">ZS-35-S2</strain>
    </source>
</reference>